<evidence type="ECO:0000256" key="3">
    <source>
        <dbReference type="ARBA" id="ARBA00022729"/>
    </source>
</evidence>
<evidence type="ECO:0000256" key="2">
    <source>
        <dbReference type="ARBA" id="ARBA00022448"/>
    </source>
</evidence>
<sequence>MKKGMCMMLTLIMAGSLAACGNSQADAGKDETKKENSTEKTKITFALWDEVQKPVFDQIVEKFETENPDIDVELQLTPWSQYWTKLDAAMGSDSAADVFWMNTYLPKYAEAGVLEPLDEYIEKDKVNMDDYVSVVKDAYNYNDVQYCMPKGMDTVQVFYNKGIFEKYGVEEPQTGWTWEDMKELAGQLKSKIEEAGSDEYPILMELDPQPSFFNFINQSGGYVLSDDMKKAGFDQEGTVKAYTDMVALMDEGLMPGSEVLSDTKGTDLFLSQKGAILFMGSWKTAVIDDASFAEQVGTIAMPAKEDGNQSVIGGLGYAVNSSSKDKDAAWKLVKYLAGEESNKMQAEAKIDVPALISAQQYYKAEHVDVNVIFDVAKTGFPFPTSSSVAEWLPTVNEISAKIFAKELTPEEGCKQMQEATQSALDSES</sequence>
<dbReference type="Pfam" id="PF01547">
    <property type="entry name" value="SBP_bac_1"/>
    <property type="match status" value="1"/>
</dbReference>
<accession>A0A4P6M0P4</accession>
<dbReference type="EMBL" id="CP035945">
    <property type="protein sequence ID" value="QBE96983.1"/>
    <property type="molecule type" value="Genomic_DNA"/>
</dbReference>
<dbReference type="GO" id="GO:0015768">
    <property type="term" value="P:maltose transport"/>
    <property type="evidence" value="ECO:0007669"/>
    <property type="project" value="TreeGrafter"/>
</dbReference>
<keyword evidence="2" id="KW-0813">Transport</keyword>
<evidence type="ECO:0000313" key="6">
    <source>
        <dbReference type="Proteomes" id="UP000289794"/>
    </source>
</evidence>
<dbReference type="Gene3D" id="3.40.190.10">
    <property type="entry name" value="Periplasmic binding protein-like II"/>
    <property type="match status" value="1"/>
</dbReference>
<feature type="signal peptide" evidence="4">
    <location>
        <begin position="1"/>
        <end position="18"/>
    </location>
</feature>
<gene>
    <name evidence="5" type="primary">yesO_6</name>
    <name evidence="5" type="ORF">PMF13cell1_02532</name>
</gene>
<organism evidence="5 6">
    <name type="scientific">Blautia producta</name>
    <dbReference type="NCBI Taxonomy" id="33035"/>
    <lineage>
        <taxon>Bacteria</taxon>
        <taxon>Bacillati</taxon>
        <taxon>Bacillota</taxon>
        <taxon>Clostridia</taxon>
        <taxon>Lachnospirales</taxon>
        <taxon>Lachnospiraceae</taxon>
        <taxon>Blautia</taxon>
    </lineage>
</organism>
<dbReference type="GO" id="GO:0055052">
    <property type="term" value="C:ATP-binding cassette (ABC) transporter complex, substrate-binding subunit-containing"/>
    <property type="evidence" value="ECO:0007669"/>
    <property type="project" value="TreeGrafter"/>
</dbReference>
<dbReference type="PROSITE" id="PS51257">
    <property type="entry name" value="PROKAR_LIPOPROTEIN"/>
    <property type="match status" value="1"/>
</dbReference>
<keyword evidence="3 4" id="KW-0732">Signal</keyword>
<dbReference type="GO" id="GO:1901982">
    <property type="term" value="F:maltose binding"/>
    <property type="evidence" value="ECO:0007669"/>
    <property type="project" value="TreeGrafter"/>
</dbReference>
<feature type="chain" id="PRO_5038589703" evidence="4">
    <location>
        <begin position="19"/>
        <end position="428"/>
    </location>
</feature>
<dbReference type="RefSeq" id="WP_130180934.1">
    <property type="nucleotide sequence ID" value="NZ_CP035945.1"/>
</dbReference>
<reference evidence="5 6" key="1">
    <citation type="submission" date="2019-01" db="EMBL/GenBank/DDBJ databases">
        <title>PMF-metabolizing Aryl O-demethylase.</title>
        <authorList>
            <person name="Kim M."/>
        </authorList>
    </citation>
    <scope>NUCLEOTIDE SEQUENCE [LARGE SCALE GENOMIC DNA]</scope>
    <source>
        <strain evidence="5 6">PMF1</strain>
    </source>
</reference>
<dbReference type="Proteomes" id="UP000289794">
    <property type="component" value="Chromosome"/>
</dbReference>
<dbReference type="PANTHER" id="PTHR30061">
    <property type="entry name" value="MALTOSE-BINDING PERIPLASMIC PROTEIN"/>
    <property type="match status" value="1"/>
</dbReference>
<dbReference type="GO" id="GO:0042956">
    <property type="term" value="P:maltodextrin transmembrane transport"/>
    <property type="evidence" value="ECO:0007669"/>
    <property type="project" value="TreeGrafter"/>
</dbReference>
<evidence type="ECO:0000256" key="1">
    <source>
        <dbReference type="ARBA" id="ARBA00008520"/>
    </source>
</evidence>
<proteinExistence type="inferred from homology"/>
<dbReference type="AlphaFoldDB" id="A0A4P6M0P4"/>
<dbReference type="CDD" id="cd13585">
    <property type="entry name" value="PBP2_TMBP_like"/>
    <property type="match status" value="1"/>
</dbReference>
<evidence type="ECO:0000313" key="5">
    <source>
        <dbReference type="EMBL" id="QBE96983.1"/>
    </source>
</evidence>
<comment type="similarity">
    <text evidence="1">Belongs to the bacterial solute-binding protein 1 family.</text>
</comment>
<dbReference type="KEGG" id="bpro:PMF13cell1_02532"/>
<dbReference type="SUPFAM" id="SSF53850">
    <property type="entry name" value="Periplasmic binding protein-like II"/>
    <property type="match status" value="1"/>
</dbReference>
<protein>
    <submittedName>
        <fullName evidence="5">ABC transporter substrate-binding protein YesO</fullName>
    </submittedName>
</protein>
<name>A0A4P6M0P4_9FIRM</name>
<dbReference type="InterPro" id="IPR006059">
    <property type="entry name" value="SBP"/>
</dbReference>
<evidence type="ECO:0000256" key="4">
    <source>
        <dbReference type="SAM" id="SignalP"/>
    </source>
</evidence>
<dbReference type="PANTHER" id="PTHR30061:SF50">
    <property type="entry name" value="MALTOSE_MALTODEXTRIN-BINDING PERIPLASMIC PROTEIN"/>
    <property type="match status" value="1"/>
</dbReference>